<evidence type="ECO:0000313" key="3">
    <source>
        <dbReference type="Proteomes" id="UP000182788"/>
    </source>
</evidence>
<keyword evidence="1" id="KW-1133">Transmembrane helix</keyword>
<gene>
    <name evidence="2" type="ORF">BAU28_22715</name>
</gene>
<reference evidence="2 3" key="1">
    <citation type="submission" date="2016-06" db="EMBL/GenBank/DDBJ databases">
        <title>First insights into the genetic diversity and population structure of in the Bacillus cereus group bacteria from diverse marine environments.</title>
        <authorList>
            <person name="Liu Y."/>
            <person name="Lai Q."/>
            <person name="Shao Z."/>
        </authorList>
    </citation>
    <scope>NUCLEOTIDE SEQUENCE [LARGE SCALE GENOMIC DNA]</scope>
    <source>
        <strain evidence="2 3">NH24A2</strain>
    </source>
</reference>
<proteinExistence type="predicted"/>
<dbReference type="Proteomes" id="UP000182788">
    <property type="component" value="Unassembled WGS sequence"/>
</dbReference>
<feature type="transmembrane region" description="Helical" evidence="1">
    <location>
        <begin position="104"/>
        <end position="123"/>
    </location>
</feature>
<feature type="transmembrane region" description="Helical" evidence="1">
    <location>
        <begin position="130"/>
        <end position="151"/>
    </location>
</feature>
<sequence length="260" mass="29604">MNKTSIFSYILTKLTAACLLSLLLTSLTLSGGSGLTRYKFLTGLHELLFTLPTLVIVSYAILCSVFIDKVKFKNHSTLKKVCLYILCGYLFFLPFLIFKETNFLFVLFAGSIGAIFSVFFYLCTLITKKFIWIGYIIPIVILITLITINFVDVTQKEQWTEKRTQNSFEASFQHFSGKHKIPIELKRGDILEFTIESPSENPNAYMGDIKMSSEFQEEENYLASNGPNTYQFAAIKTGTYYIIVSGNKLKGKLKVDWNIK</sequence>
<dbReference type="RefSeq" id="WP_071717753.1">
    <property type="nucleotide sequence ID" value="NZ_CBCSHB010000003.1"/>
</dbReference>
<evidence type="ECO:0000256" key="1">
    <source>
        <dbReference type="SAM" id="Phobius"/>
    </source>
</evidence>
<protein>
    <submittedName>
        <fullName evidence="2">Uncharacterized protein</fullName>
    </submittedName>
</protein>
<feature type="transmembrane region" description="Helical" evidence="1">
    <location>
        <begin position="81"/>
        <end position="98"/>
    </location>
</feature>
<keyword evidence="1" id="KW-0472">Membrane</keyword>
<name>A0A1J9W0F3_9BACI</name>
<accession>A0A1J9W0F3</accession>
<organism evidence="2 3">
    <name type="scientific">Bacillus paramycoides</name>
    <dbReference type="NCBI Taxonomy" id="2026194"/>
    <lineage>
        <taxon>Bacteria</taxon>
        <taxon>Bacillati</taxon>
        <taxon>Bacillota</taxon>
        <taxon>Bacilli</taxon>
        <taxon>Bacillales</taxon>
        <taxon>Bacillaceae</taxon>
        <taxon>Bacillus</taxon>
        <taxon>Bacillus cereus group</taxon>
    </lineage>
</organism>
<dbReference type="EMBL" id="MAOI01000023">
    <property type="protein sequence ID" value="OJD81893.1"/>
    <property type="molecule type" value="Genomic_DNA"/>
</dbReference>
<comment type="caution">
    <text evidence="2">The sequence shown here is derived from an EMBL/GenBank/DDBJ whole genome shotgun (WGS) entry which is preliminary data.</text>
</comment>
<feature type="transmembrane region" description="Helical" evidence="1">
    <location>
        <begin position="48"/>
        <end position="69"/>
    </location>
</feature>
<dbReference type="GeneID" id="87590486"/>
<keyword evidence="1" id="KW-0812">Transmembrane</keyword>
<dbReference type="AlphaFoldDB" id="A0A1J9W0F3"/>
<evidence type="ECO:0000313" key="2">
    <source>
        <dbReference type="EMBL" id="OJD81893.1"/>
    </source>
</evidence>